<evidence type="ECO:0000259" key="7">
    <source>
        <dbReference type="Pfam" id="PF02770"/>
    </source>
</evidence>
<dbReference type="InterPro" id="IPR036250">
    <property type="entry name" value="AcylCo_DH-like_C"/>
</dbReference>
<evidence type="ECO:0000313" key="8">
    <source>
        <dbReference type="EMBL" id="OQD85047.1"/>
    </source>
</evidence>
<dbReference type="Gene3D" id="1.10.540.10">
    <property type="entry name" value="Acyl-CoA dehydrogenase/oxidase, N-terminal domain"/>
    <property type="match status" value="1"/>
</dbReference>
<dbReference type="CDD" id="cd00567">
    <property type="entry name" value="ACAD"/>
    <property type="match status" value="1"/>
</dbReference>
<reference evidence="9" key="1">
    <citation type="journal article" date="2017" name="Nat. Microbiol.">
        <title>Global analysis of biosynthetic gene clusters reveals vast potential of secondary metabolite production in Penicillium species.</title>
        <authorList>
            <person name="Nielsen J.C."/>
            <person name="Grijseels S."/>
            <person name="Prigent S."/>
            <person name="Ji B."/>
            <person name="Dainat J."/>
            <person name="Nielsen K.F."/>
            <person name="Frisvad J.C."/>
            <person name="Workman M."/>
            <person name="Nielsen J."/>
        </authorList>
    </citation>
    <scope>NUCLEOTIDE SEQUENCE [LARGE SCALE GENOMIC DNA]</scope>
    <source>
        <strain evidence="9">IBT 31811</strain>
    </source>
</reference>
<dbReference type="InterPro" id="IPR006091">
    <property type="entry name" value="Acyl-CoA_Oxase/DH_mid-dom"/>
</dbReference>
<dbReference type="Gene3D" id="2.40.110.10">
    <property type="entry name" value="Butyryl-CoA Dehydrogenase, subunit A, domain 2"/>
    <property type="match status" value="1"/>
</dbReference>
<name>A0A1V6Q7R7_9EURO</name>
<comment type="similarity">
    <text evidence="2 5">Belongs to the acyl-CoA dehydrogenase family.</text>
</comment>
<dbReference type="SUPFAM" id="SSF47203">
    <property type="entry name" value="Acyl-CoA dehydrogenase C-terminal domain-like"/>
    <property type="match status" value="1"/>
</dbReference>
<dbReference type="Gene3D" id="1.20.140.10">
    <property type="entry name" value="Butyryl-CoA Dehydrogenase, subunit A, domain 3"/>
    <property type="match status" value="1"/>
</dbReference>
<dbReference type="InterPro" id="IPR037069">
    <property type="entry name" value="AcylCoA_DH/ox_N_sf"/>
</dbReference>
<dbReference type="GO" id="GO:0050660">
    <property type="term" value="F:flavin adenine dinucleotide binding"/>
    <property type="evidence" value="ECO:0007669"/>
    <property type="project" value="InterPro"/>
</dbReference>
<keyword evidence="3 5" id="KW-0285">Flavoprotein</keyword>
<protein>
    <recommendedName>
        <fullName evidence="10">Acyl-CoA dehydrogenase/oxidase C-terminal domain-containing protein</fullName>
    </recommendedName>
</protein>
<keyword evidence="5" id="KW-0560">Oxidoreductase</keyword>
<dbReference type="GO" id="GO:0003995">
    <property type="term" value="F:acyl-CoA dehydrogenase activity"/>
    <property type="evidence" value="ECO:0007669"/>
    <property type="project" value="TreeGrafter"/>
</dbReference>
<dbReference type="InterPro" id="IPR009100">
    <property type="entry name" value="AcylCoA_DH/oxidase_NM_dom_sf"/>
</dbReference>
<dbReference type="InterPro" id="IPR046373">
    <property type="entry name" value="Acyl-CoA_Oxase/DH_mid-dom_sf"/>
</dbReference>
<dbReference type="PANTHER" id="PTHR43884">
    <property type="entry name" value="ACYL-COA DEHYDROGENASE"/>
    <property type="match status" value="1"/>
</dbReference>
<accession>A0A1V6Q7R7</accession>
<feature type="domain" description="Acyl-CoA oxidase/dehydrogenase middle" evidence="7">
    <location>
        <begin position="208"/>
        <end position="299"/>
    </location>
</feature>
<dbReference type="Proteomes" id="UP000191672">
    <property type="component" value="Unassembled WGS sequence"/>
</dbReference>
<evidence type="ECO:0008006" key="10">
    <source>
        <dbReference type="Google" id="ProtNLM"/>
    </source>
</evidence>
<dbReference type="FunFam" id="1.20.140.10:FF:000037">
    <property type="entry name" value="Similar to acyl-CoA dehydrogenase"/>
    <property type="match status" value="1"/>
</dbReference>
<keyword evidence="4 5" id="KW-0274">FAD</keyword>
<sequence length="499" mass="56547">MSRNLITLEHNNQRDTSNIDHLLQDHTRLGRLAKRYSGGAHINSRVHERVRDDLLALRDFCEDRHRRIFNLRQRTNNFITLLYNLITGHDSTVNLRIATQSASIAREARKDSEARNRADAAGFYRFALPQVYGGQSHPDTNLWMSAIRYHLTSHPVYGGGLGLANDLQNEHSIVGNFPDVLMLHHFGNEDQRKTLIPARLQGTFRTTFGLTEPDHGSDATYMSTTARQTRGGFEITGAKKWQTGAHHCTHFLIFARTSGQPGSAQGITAFLVPRDTAGLRIASYEWTLNMPTDHATVVLNQVWVPESAVLGSVDQGLAIAQTFVHENRIRQAASSCGAARYCLDRSIERARSRKIWGEGKTLADNQAIQFPVVELMTQVEMLRLFIFKTGWEMDRVVAECQASGKRPWVEIERRLSDQVAMCNFWANRLCCQAADRAIQIHGGDGYSRHYPFEHIYRHFRRYRITEGAEEIQMRKIGAYIFGFAGPKKDTAAQQSKAKI</sequence>
<dbReference type="GO" id="GO:0033539">
    <property type="term" value="P:fatty acid beta-oxidation using acyl-CoA dehydrogenase"/>
    <property type="evidence" value="ECO:0007669"/>
    <property type="project" value="TreeGrafter"/>
</dbReference>
<proteinExistence type="inferred from homology"/>
<dbReference type="AlphaFoldDB" id="A0A1V6Q7R7"/>
<dbReference type="InterPro" id="IPR009075">
    <property type="entry name" value="AcylCo_DH/oxidase_C"/>
</dbReference>
<dbReference type="PANTHER" id="PTHR43884:SF34">
    <property type="entry name" value="ACYL-COA DEHYDROGENASE FAMILY PROTEIN"/>
    <property type="match status" value="1"/>
</dbReference>
<dbReference type="Pfam" id="PF02770">
    <property type="entry name" value="Acyl-CoA_dh_M"/>
    <property type="match status" value="1"/>
</dbReference>
<dbReference type="GO" id="GO:0046359">
    <property type="term" value="P:butyrate catabolic process"/>
    <property type="evidence" value="ECO:0007669"/>
    <property type="project" value="TreeGrafter"/>
</dbReference>
<comment type="cofactor">
    <cofactor evidence="1 5">
        <name>FAD</name>
        <dbReference type="ChEBI" id="CHEBI:57692"/>
    </cofactor>
</comment>
<dbReference type="EMBL" id="MDYN01000011">
    <property type="protein sequence ID" value="OQD85047.1"/>
    <property type="molecule type" value="Genomic_DNA"/>
</dbReference>
<gene>
    <name evidence="8" type="ORF">PENANT_c011G05224</name>
</gene>
<dbReference type="SUPFAM" id="SSF56645">
    <property type="entry name" value="Acyl-CoA dehydrogenase NM domain-like"/>
    <property type="match status" value="1"/>
</dbReference>
<evidence type="ECO:0000256" key="2">
    <source>
        <dbReference type="ARBA" id="ARBA00009347"/>
    </source>
</evidence>
<feature type="domain" description="Acyl-CoA dehydrogenase/oxidase C-terminal" evidence="6">
    <location>
        <begin position="314"/>
        <end position="478"/>
    </location>
</feature>
<dbReference type="Pfam" id="PF00441">
    <property type="entry name" value="Acyl-CoA_dh_1"/>
    <property type="match status" value="1"/>
</dbReference>
<dbReference type="STRING" id="416450.A0A1V6Q7R7"/>
<evidence type="ECO:0000256" key="3">
    <source>
        <dbReference type="ARBA" id="ARBA00022630"/>
    </source>
</evidence>
<keyword evidence="9" id="KW-1185">Reference proteome</keyword>
<evidence type="ECO:0000259" key="6">
    <source>
        <dbReference type="Pfam" id="PF00441"/>
    </source>
</evidence>
<evidence type="ECO:0000256" key="4">
    <source>
        <dbReference type="ARBA" id="ARBA00022827"/>
    </source>
</evidence>
<comment type="caution">
    <text evidence="8">The sequence shown here is derived from an EMBL/GenBank/DDBJ whole genome shotgun (WGS) entry which is preliminary data.</text>
</comment>
<evidence type="ECO:0000313" key="9">
    <source>
        <dbReference type="Proteomes" id="UP000191672"/>
    </source>
</evidence>
<evidence type="ECO:0000256" key="1">
    <source>
        <dbReference type="ARBA" id="ARBA00001974"/>
    </source>
</evidence>
<evidence type="ECO:0000256" key="5">
    <source>
        <dbReference type="RuleBase" id="RU362125"/>
    </source>
</evidence>
<organism evidence="8 9">
    <name type="scientific">Penicillium antarcticum</name>
    <dbReference type="NCBI Taxonomy" id="416450"/>
    <lineage>
        <taxon>Eukaryota</taxon>
        <taxon>Fungi</taxon>
        <taxon>Dikarya</taxon>
        <taxon>Ascomycota</taxon>
        <taxon>Pezizomycotina</taxon>
        <taxon>Eurotiomycetes</taxon>
        <taxon>Eurotiomycetidae</taxon>
        <taxon>Eurotiales</taxon>
        <taxon>Aspergillaceae</taxon>
        <taxon>Penicillium</taxon>
    </lineage>
</organism>